<gene>
    <name evidence="5" type="primary">prmC</name>
    <name evidence="7" type="ORF">SAMN04487911_12445</name>
</gene>
<dbReference type="InterPro" id="IPR007848">
    <property type="entry name" value="Small_mtfrase_dom"/>
</dbReference>
<feature type="binding site" evidence="5">
    <location>
        <begin position="129"/>
        <end position="133"/>
    </location>
    <ligand>
        <name>S-adenosyl-L-methionine</name>
        <dbReference type="ChEBI" id="CHEBI:59789"/>
    </ligand>
</feature>
<keyword evidence="3 5" id="KW-0949">S-adenosyl-L-methionine</keyword>
<dbReference type="AlphaFoldDB" id="A0A1M6K4S8"/>
<evidence type="ECO:0000256" key="1">
    <source>
        <dbReference type="ARBA" id="ARBA00022603"/>
    </source>
</evidence>
<comment type="function">
    <text evidence="5">Methylates the class 1 translation termination release factors RF1/PrfA and RF2/PrfB on the glutamine residue of the universally conserved GGQ motif.</text>
</comment>
<dbReference type="GO" id="GO:0032259">
    <property type="term" value="P:methylation"/>
    <property type="evidence" value="ECO:0007669"/>
    <property type="project" value="UniProtKB-KW"/>
</dbReference>
<dbReference type="PROSITE" id="PS00092">
    <property type="entry name" value="N6_MTASE"/>
    <property type="match status" value="1"/>
</dbReference>
<dbReference type="InterPro" id="IPR002052">
    <property type="entry name" value="DNA_methylase_N6_adenine_CS"/>
</dbReference>
<evidence type="ECO:0000256" key="4">
    <source>
        <dbReference type="ARBA" id="ARBA00048391"/>
    </source>
</evidence>
<dbReference type="GO" id="GO:0102559">
    <property type="term" value="F:peptide chain release factor N(5)-glutamine methyltransferase activity"/>
    <property type="evidence" value="ECO:0007669"/>
    <property type="project" value="UniProtKB-EC"/>
</dbReference>
<dbReference type="STRING" id="558155.SAMN04487911_12445"/>
<dbReference type="Pfam" id="PF05175">
    <property type="entry name" value="MTS"/>
    <property type="match status" value="1"/>
</dbReference>
<proteinExistence type="inferred from homology"/>
<dbReference type="OrthoDB" id="9800643at2"/>
<comment type="catalytic activity">
    <reaction evidence="4 5">
        <text>L-glutaminyl-[peptide chain release factor] + S-adenosyl-L-methionine = N(5)-methyl-L-glutaminyl-[peptide chain release factor] + S-adenosyl-L-homocysteine + H(+)</text>
        <dbReference type="Rhea" id="RHEA:42896"/>
        <dbReference type="Rhea" id="RHEA-COMP:10271"/>
        <dbReference type="Rhea" id="RHEA-COMP:10272"/>
        <dbReference type="ChEBI" id="CHEBI:15378"/>
        <dbReference type="ChEBI" id="CHEBI:30011"/>
        <dbReference type="ChEBI" id="CHEBI:57856"/>
        <dbReference type="ChEBI" id="CHEBI:59789"/>
        <dbReference type="ChEBI" id="CHEBI:61891"/>
        <dbReference type="EC" id="2.1.1.297"/>
    </reaction>
</comment>
<dbReference type="RefSeq" id="WP_072765301.1">
    <property type="nucleotide sequence ID" value="NZ_FQYX01000024.1"/>
</dbReference>
<evidence type="ECO:0000256" key="2">
    <source>
        <dbReference type="ARBA" id="ARBA00022679"/>
    </source>
</evidence>
<dbReference type="Gene3D" id="1.10.8.10">
    <property type="entry name" value="DNA helicase RuvA subunit, C-terminal domain"/>
    <property type="match status" value="1"/>
</dbReference>
<keyword evidence="1 5" id="KW-0489">Methyltransferase</keyword>
<feature type="binding site" evidence="5">
    <location>
        <begin position="195"/>
        <end position="198"/>
    </location>
    <ligand>
        <name>substrate</name>
    </ligand>
</feature>
<keyword evidence="2 5" id="KW-0808">Transferase</keyword>
<feature type="binding site" evidence="5">
    <location>
        <position position="195"/>
    </location>
    <ligand>
        <name>S-adenosyl-L-methionine</name>
        <dbReference type="ChEBI" id="CHEBI:59789"/>
    </ligand>
</feature>
<protein>
    <recommendedName>
        <fullName evidence="5">Release factor glutamine methyltransferase</fullName>
        <shortName evidence="5">RF MTase</shortName>
        <ecNumber evidence="5">2.1.1.297</ecNumber>
    </recommendedName>
    <alternativeName>
        <fullName evidence="5">N5-glutamine methyltransferase PrmC</fullName>
    </alternativeName>
    <alternativeName>
        <fullName evidence="5">Protein-(glutamine-N5) MTase PrmC</fullName>
    </alternativeName>
    <alternativeName>
        <fullName evidence="5">Protein-glutamine N-methyltransferase PrmC</fullName>
    </alternativeName>
</protein>
<dbReference type="PANTHER" id="PTHR18895">
    <property type="entry name" value="HEMK METHYLTRANSFERASE"/>
    <property type="match status" value="1"/>
</dbReference>
<dbReference type="EC" id="2.1.1.297" evidence="5"/>
<keyword evidence="8" id="KW-1185">Reference proteome</keyword>
<evidence type="ECO:0000313" key="7">
    <source>
        <dbReference type="EMBL" id="SHJ53931.1"/>
    </source>
</evidence>
<feature type="domain" description="Methyltransferase small" evidence="6">
    <location>
        <begin position="124"/>
        <end position="206"/>
    </location>
</feature>
<dbReference type="PANTHER" id="PTHR18895:SF74">
    <property type="entry name" value="MTRF1L RELEASE FACTOR GLUTAMINE METHYLTRANSFERASE"/>
    <property type="match status" value="1"/>
</dbReference>
<comment type="similarity">
    <text evidence="5">Belongs to the protein N5-glutamine methyltransferase family. PrmC subfamily.</text>
</comment>
<dbReference type="HAMAP" id="MF_02126">
    <property type="entry name" value="RF_methyltr_PrmC"/>
    <property type="match status" value="1"/>
</dbReference>
<dbReference type="NCBIfam" id="TIGR03534">
    <property type="entry name" value="RF_mod_PrmC"/>
    <property type="match status" value="1"/>
</dbReference>
<dbReference type="Proteomes" id="UP000184231">
    <property type="component" value="Unassembled WGS sequence"/>
</dbReference>
<accession>A0A1M6K4S8</accession>
<reference evidence="7 8" key="1">
    <citation type="submission" date="2016-11" db="EMBL/GenBank/DDBJ databases">
        <authorList>
            <person name="Jaros S."/>
            <person name="Januszkiewicz K."/>
            <person name="Wedrychowicz H."/>
        </authorList>
    </citation>
    <scope>NUCLEOTIDE SEQUENCE [LARGE SCALE GENOMIC DNA]</scope>
    <source>
        <strain evidence="7 8">CGMCC 1.8863</strain>
    </source>
</reference>
<dbReference type="NCBIfam" id="TIGR00536">
    <property type="entry name" value="hemK_fam"/>
    <property type="match status" value="1"/>
</dbReference>
<sequence>MLLKEIKNIFHQELGPVYPKEEIDSFFYMMIEHYLGLERFVLALEPNLMVSKEEEGSLFSGLSQLKLQRPIQHILGKAYFFDLEFSVTQDVLIPRPETEELVQWILDTISIRKEDARESEKPIRILDIGTGSGCIAIALAKNLGDAKVFALDVSEDALKIAKQNALDNEVEIEFIHSDILQLKTLDDSFDVIVSNPPYVRELEKKEMNANVLDHEPNLALFVSDHDPLVFYRTITAFAAAHLKSEGVLFFEINQYLGEASQELLVDAKFTDIELRKDMFGNDRMLKGVLKQ</sequence>
<evidence type="ECO:0000256" key="5">
    <source>
        <dbReference type="HAMAP-Rule" id="MF_02126"/>
    </source>
</evidence>
<dbReference type="Gene3D" id="3.40.50.150">
    <property type="entry name" value="Vaccinia Virus protein VP39"/>
    <property type="match status" value="1"/>
</dbReference>
<dbReference type="GO" id="GO:0003676">
    <property type="term" value="F:nucleic acid binding"/>
    <property type="evidence" value="ECO:0007669"/>
    <property type="project" value="InterPro"/>
</dbReference>
<evidence type="ECO:0000313" key="8">
    <source>
        <dbReference type="Proteomes" id="UP000184231"/>
    </source>
</evidence>
<dbReference type="InterPro" id="IPR019874">
    <property type="entry name" value="RF_methyltr_PrmC"/>
</dbReference>
<dbReference type="InterPro" id="IPR004556">
    <property type="entry name" value="HemK-like"/>
</dbReference>
<dbReference type="InterPro" id="IPR050320">
    <property type="entry name" value="N5-glutamine_MTase"/>
</dbReference>
<evidence type="ECO:0000256" key="3">
    <source>
        <dbReference type="ARBA" id="ARBA00022691"/>
    </source>
</evidence>
<evidence type="ECO:0000259" key="6">
    <source>
        <dbReference type="Pfam" id="PF05175"/>
    </source>
</evidence>
<feature type="binding site" evidence="5">
    <location>
        <position position="152"/>
    </location>
    <ligand>
        <name>S-adenosyl-L-methionine</name>
        <dbReference type="ChEBI" id="CHEBI:59789"/>
    </ligand>
</feature>
<comment type="caution">
    <text evidence="5">Lacks conserved residue(s) required for the propagation of feature annotation.</text>
</comment>
<dbReference type="EMBL" id="FQYX01000024">
    <property type="protein sequence ID" value="SHJ53931.1"/>
    <property type="molecule type" value="Genomic_DNA"/>
</dbReference>
<organism evidence="7 8">
    <name type="scientific">Arenibacter nanhaiticus</name>
    <dbReference type="NCBI Taxonomy" id="558155"/>
    <lineage>
        <taxon>Bacteria</taxon>
        <taxon>Pseudomonadati</taxon>
        <taxon>Bacteroidota</taxon>
        <taxon>Flavobacteriia</taxon>
        <taxon>Flavobacteriales</taxon>
        <taxon>Flavobacteriaceae</taxon>
        <taxon>Arenibacter</taxon>
    </lineage>
</organism>
<name>A0A1M6K4S8_9FLAO</name>
<dbReference type="CDD" id="cd02440">
    <property type="entry name" value="AdoMet_MTases"/>
    <property type="match status" value="1"/>
</dbReference>
<dbReference type="InterPro" id="IPR029063">
    <property type="entry name" value="SAM-dependent_MTases_sf"/>
</dbReference>
<dbReference type="SUPFAM" id="SSF53335">
    <property type="entry name" value="S-adenosyl-L-methionine-dependent methyltransferases"/>
    <property type="match status" value="1"/>
</dbReference>